<dbReference type="InterPro" id="IPR029762">
    <property type="entry name" value="PGP-I_bact-type"/>
</dbReference>
<evidence type="ECO:0000256" key="10">
    <source>
        <dbReference type="PROSITE-ProRule" id="PRU10076"/>
    </source>
</evidence>
<feature type="active site" evidence="9">
    <location>
        <position position="168"/>
    </location>
</feature>
<dbReference type="InterPro" id="IPR033693">
    <property type="entry name" value="PGPEP1_Glu_AS"/>
</dbReference>
<dbReference type="EC" id="3.4.19.3" evidence="9"/>
<dbReference type="PIRSF" id="PIRSF015592">
    <property type="entry name" value="Prld-crbxl_pptds"/>
    <property type="match status" value="1"/>
</dbReference>
<feature type="active site" evidence="9 10">
    <location>
        <position position="81"/>
    </location>
</feature>
<keyword evidence="7 9" id="KW-0378">Hydrolase</keyword>
<dbReference type="InterPro" id="IPR033694">
    <property type="entry name" value="PGPEP1_Cys_AS"/>
</dbReference>
<comment type="subunit">
    <text evidence="9">Homotetramer.</text>
</comment>
<dbReference type="PANTHER" id="PTHR23402">
    <property type="entry name" value="PROTEASE FAMILY C15 PYROGLUTAMYL-PEPTIDASE I-RELATED"/>
    <property type="match status" value="1"/>
</dbReference>
<comment type="similarity">
    <text evidence="4 9">Belongs to the peptidase C15 family.</text>
</comment>
<dbReference type="GO" id="GO:0016920">
    <property type="term" value="F:pyroglutamyl-peptidase activity"/>
    <property type="evidence" value="ECO:0007669"/>
    <property type="project" value="UniProtKB-EC"/>
</dbReference>
<evidence type="ECO:0000256" key="9">
    <source>
        <dbReference type="HAMAP-Rule" id="MF_00417"/>
    </source>
</evidence>
<protein>
    <recommendedName>
        <fullName evidence="9">Pyrrolidone-carboxylate peptidase</fullName>
        <ecNumber evidence="9">3.4.19.3</ecNumber>
    </recommendedName>
    <alternativeName>
        <fullName evidence="9">5-oxoprolyl-peptidase</fullName>
    </alternativeName>
    <alternativeName>
        <fullName evidence="9">Pyroglutamyl-peptidase I</fullName>
        <shortName evidence="9">PGP-I</shortName>
        <shortName evidence="9">Pyrase</shortName>
    </alternativeName>
</protein>
<sequence length="216" mass="23690">MPTILLTGFAPFDHETMNPSWEVVRRFEGKQVNESHHIVVAQLACEFGLAIHQLQQLLDQHQPALVVCVGQAGGRAEISVERVAINIDDARIPDNNGAQPIDQAIVADGPAAYFSSLPIKAIVQNLRQHGIPANVSQSAGTYVCNHVFYGLMHYANTHPDLHRAGFVHIPYLPEQACHHANTPSMSLETMENALFLLLKTCLLQSKDIQLSTGTIC</sequence>
<dbReference type="NCBIfam" id="TIGR00504">
    <property type="entry name" value="pyro_pdase"/>
    <property type="match status" value="1"/>
</dbReference>
<dbReference type="HAMAP" id="MF_00417">
    <property type="entry name" value="Pyrrolid_peptidase"/>
    <property type="match status" value="1"/>
</dbReference>
<dbReference type="EMBL" id="JACOFW010000005">
    <property type="protein sequence ID" value="MBC3806926.1"/>
    <property type="molecule type" value="Genomic_DNA"/>
</dbReference>
<evidence type="ECO:0000256" key="8">
    <source>
        <dbReference type="ARBA" id="ARBA00022807"/>
    </source>
</evidence>
<comment type="subcellular location">
    <subcellularLocation>
        <location evidence="3 9">Cytoplasm</location>
    </subcellularLocation>
</comment>
<reference evidence="12 13" key="1">
    <citation type="submission" date="2020-08" db="EMBL/GenBank/DDBJ databases">
        <title>Novel species isolated from subtropical streams in China.</title>
        <authorList>
            <person name="Lu H."/>
        </authorList>
    </citation>
    <scope>NUCLEOTIDE SEQUENCE [LARGE SCALE GENOMIC DNA]</scope>
    <source>
        <strain evidence="12 13">KACC 16656</strain>
    </source>
</reference>
<dbReference type="InterPro" id="IPR016125">
    <property type="entry name" value="Peptidase_C15-like"/>
</dbReference>
<proteinExistence type="inferred from homology"/>
<evidence type="ECO:0000256" key="1">
    <source>
        <dbReference type="ARBA" id="ARBA00001770"/>
    </source>
</evidence>
<dbReference type="SUPFAM" id="SSF53182">
    <property type="entry name" value="Pyrrolidone carboxyl peptidase (pyroglutamate aminopeptidase)"/>
    <property type="match status" value="1"/>
</dbReference>
<evidence type="ECO:0000313" key="13">
    <source>
        <dbReference type="Proteomes" id="UP000648257"/>
    </source>
</evidence>
<dbReference type="InterPro" id="IPR000816">
    <property type="entry name" value="Peptidase_C15"/>
</dbReference>
<evidence type="ECO:0000256" key="11">
    <source>
        <dbReference type="PROSITE-ProRule" id="PRU10077"/>
    </source>
</evidence>
<dbReference type="Gene3D" id="3.40.630.20">
    <property type="entry name" value="Peptidase C15, pyroglutamyl peptidase I-like"/>
    <property type="match status" value="1"/>
</dbReference>
<dbReference type="RefSeq" id="WP_186922018.1">
    <property type="nucleotide sequence ID" value="NZ_JACOFW010000005.1"/>
</dbReference>
<evidence type="ECO:0000256" key="4">
    <source>
        <dbReference type="ARBA" id="ARBA00006641"/>
    </source>
</evidence>
<accession>A0ABR6X3J4</accession>
<evidence type="ECO:0000256" key="5">
    <source>
        <dbReference type="ARBA" id="ARBA00022490"/>
    </source>
</evidence>
<dbReference type="PANTHER" id="PTHR23402:SF1">
    <property type="entry name" value="PYROGLUTAMYL-PEPTIDASE I"/>
    <property type="match status" value="1"/>
</dbReference>
<comment type="function">
    <text evidence="2 9">Removes 5-oxoproline from various penultimate amino acid residues except L-proline.</text>
</comment>
<keyword evidence="6 9" id="KW-0645">Protease</keyword>
<evidence type="ECO:0000313" key="12">
    <source>
        <dbReference type="EMBL" id="MBC3806926.1"/>
    </source>
</evidence>
<dbReference type="CDD" id="cd00501">
    <property type="entry name" value="Peptidase_C15"/>
    <property type="match status" value="1"/>
</dbReference>
<dbReference type="Proteomes" id="UP000648257">
    <property type="component" value="Unassembled WGS sequence"/>
</dbReference>
<dbReference type="NCBIfam" id="NF009676">
    <property type="entry name" value="PRK13197.1"/>
    <property type="match status" value="1"/>
</dbReference>
<dbReference type="PRINTS" id="PR00706">
    <property type="entry name" value="PYROGLUPTASE"/>
</dbReference>
<keyword evidence="13" id="KW-1185">Reference proteome</keyword>
<evidence type="ECO:0000256" key="7">
    <source>
        <dbReference type="ARBA" id="ARBA00022801"/>
    </source>
</evidence>
<evidence type="ECO:0000256" key="6">
    <source>
        <dbReference type="ARBA" id="ARBA00022670"/>
    </source>
</evidence>
<comment type="caution">
    <text evidence="12">The sequence shown here is derived from an EMBL/GenBank/DDBJ whole genome shotgun (WGS) entry which is preliminary data.</text>
</comment>
<dbReference type="PROSITE" id="PS01333">
    <property type="entry name" value="PYRASE_GLU"/>
    <property type="match status" value="1"/>
</dbReference>
<dbReference type="Pfam" id="PF01470">
    <property type="entry name" value="Peptidase_C15"/>
    <property type="match status" value="1"/>
</dbReference>
<name>A0ABR6X3J4_9BURK</name>
<gene>
    <name evidence="9 12" type="primary">pcp</name>
    <name evidence="12" type="ORF">H8K52_06150</name>
</gene>
<keyword evidence="8 9" id="KW-0788">Thiol protease</keyword>
<dbReference type="InterPro" id="IPR036440">
    <property type="entry name" value="Peptidase_C15-like_sf"/>
</dbReference>
<dbReference type="PROSITE" id="PS01334">
    <property type="entry name" value="PYRASE_CYS"/>
    <property type="match status" value="1"/>
</dbReference>
<keyword evidence="5 9" id="KW-0963">Cytoplasm</keyword>
<feature type="active site" evidence="9 11">
    <location>
        <position position="144"/>
    </location>
</feature>
<evidence type="ECO:0000256" key="2">
    <source>
        <dbReference type="ARBA" id="ARBA00002280"/>
    </source>
</evidence>
<organism evidence="12 13">
    <name type="scientific">Undibacterium seohonense</name>
    <dbReference type="NCBI Taxonomy" id="1344950"/>
    <lineage>
        <taxon>Bacteria</taxon>
        <taxon>Pseudomonadati</taxon>
        <taxon>Pseudomonadota</taxon>
        <taxon>Betaproteobacteria</taxon>
        <taxon>Burkholderiales</taxon>
        <taxon>Oxalobacteraceae</taxon>
        <taxon>Undibacterium</taxon>
    </lineage>
</organism>
<evidence type="ECO:0000256" key="3">
    <source>
        <dbReference type="ARBA" id="ARBA00004496"/>
    </source>
</evidence>
<comment type="catalytic activity">
    <reaction evidence="1 9 10">
        <text>Release of an N-terminal pyroglutamyl group from a polypeptide, the second amino acid generally not being Pro.</text>
        <dbReference type="EC" id="3.4.19.3"/>
    </reaction>
</comment>